<dbReference type="PROSITE" id="PS51421">
    <property type="entry name" value="RAS"/>
    <property type="match status" value="1"/>
</dbReference>
<dbReference type="InterPro" id="IPR001806">
    <property type="entry name" value="Small_GTPase"/>
</dbReference>
<dbReference type="SUPFAM" id="SSF52540">
    <property type="entry name" value="P-loop containing nucleoside triphosphate hydrolases"/>
    <property type="match status" value="1"/>
</dbReference>
<keyword evidence="4" id="KW-1185">Reference proteome</keyword>
<dbReference type="Proteomes" id="UP000594262">
    <property type="component" value="Unplaced"/>
</dbReference>
<dbReference type="PROSITE" id="PS51420">
    <property type="entry name" value="RHO"/>
    <property type="match status" value="1"/>
</dbReference>
<dbReference type="PROSITE" id="PS51419">
    <property type="entry name" value="RAB"/>
    <property type="match status" value="1"/>
</dbReference>
<organism evidence="3 4">
    <name type="scientific">Clytia hemisphaerica</name>
    <dbReference type="NCBI Taxonomy" id="252671"/>
    <lineage>
        <taxon>Eukaryota</taxon>
        <taxon>Metazoa</taxon>
        <taxon>Cnidaria</taxon>
        <taxon>Hydrozoa</taxon>
        <taxon>Hydroidolina</taxon>
        <taxon>Leptothecata</taxon>
        <taxon>Obeliida</taxon>
        <taxon>Clytiidae</taxon>
        <taxon>Clytia</taxon>
    </lineage>
</organism>
<dbReference type="GO" id="GO:0005525">
    <property type="term" value="F:GTP binding"/>
    <property type="evidence" value="ECO:0007669"/>
    <property type="project" value="UniProtKB-KW"/>
</dbReference>
<evidence type="ECO:0000313" key="3">
    <source>
        <dbReference type="EnsemblMetazoa" id="CLYHEMP023084.1"/>
    </source>
</evidence>
<evidence type="ECO:0000256" key="2">
    <source>
        <dbReference type="ARBA" id="ARBA00023134"/>
    </source>
</evidence>
<dbReference type="OrthoDB" id="63533at2759"/>
<keyword evidence="2" id="KW-0342">GTP-binding</keyword>
<evidence type="ECO:0000256" key="1">
    <source>
        <dbReference type="ARBA" id="ARBA00022741"/>
    </source>
</evidence>
<name>A0A7M6DQQ6_9CNID</name>
<dbReference type="AlphaFoldDB" id="A0A7M6DQQ6"/>
<dbReference type="SMART" id="SM00175">
    <property type="entry name" value="RAB"/>
    <property type="match status" value="1"/>
</dbReference>
<dbReference type="InterPro" id="IPR027417">
    <property type="entry name" value="P-loop_NTPase"/>
</dbReference>
<dbReference type="PANTHER" id="PTHR47977">
    <property type="entry name" value="RAS-RELATED PROTEIN RAB"/>
    <property type="match status" value="1"/>
</dbReference>
<dbReference type="PRINTS" id="PR00449">
    <property type="entry name" value="RASTRNSFRMNG"/>
</dbReference>
<dbReference type="InterPro" id="IPR005225">
    <property type="entry name" value="Small_GTP-bd"/>
</dbReference>
<dbReference type="GO" id="GO:0003924">
    <property type="term" value="F:GTPase activity"/>
    <property type="evidence" value="ECO:0007669"/>
    <property type="project" value="InterPro"/>
</dbReference>
<dbReference type="EnsemblMetazoa" id="CLYHEMT023084.1">
    <property type="protein sequence ID" value="CLYHEMP023084.1"/>
    <property type="gene ID" value="CLYHEMG023084"/>
</dbReference>
<dbReference type="InterPro" id="IPR050227">
    <property type="entry name" value="Rab"/>
</dbReference>
<dbReference type="NCBIfam" id="TIGR00231">
    <property type="entry name" value="small_GTP"/>
    <property type="match status" value="1"/>
</dbReference>
<evidence type="ECO:0000313" key="4">
    <source>
        <dbReference type="Proteomes" id="UP000594262"/>
    </source>
</evidence>
<proteinExistence type="predicted"/>
<dbReference type="SMART" id="SM00173">
    <property type="entry name" value="RAS"/>
    <property type="match status" value="1"/>
</dbReference>
<dbReference type="SMART" id="SM00174">
    <property type="entry name" value="RHO"/>
    <property type="match status" value="1"/>
</dbReference>
<dbReference type="Pfam" id="PF00071">
    <property type="entry name" value="Ras"/>
    <property type="match status" value="1"/>
</dbReference>
<dbReference type="SMART" id="SM00176">
    <property type="entry name" value="RAN"/>
    <property type="match status" value="1"/>
</dbReference>
<keyword evidence="1" id="KW-0547">Nucleotide-binding</keyword>
<dbReference type="CDD" id="cd01861">
    <property type="entry name" value="Rab6"/>
    <property type="match status" value="1"/>
</dbReference>
<accession>A0A7M6DQQ6</accession>
<dbReference type="FunFam" id="3.40.50.300:FF:000823">
    <property type="entry name" value="Small GTPase RAB, putative"/>
    <property type="match status" value="1"/>
</dbReference>
<protein>
    <submittedName>
        <fullName evidence="3">Uncharacterized protein</fullName>
    </submittedName>
</protein>
<reference evidence="3" key="1">
    <citation type="submission" date="2021-01" db="UniProtKB">
        <authorList>
            <consortium name="EnsemblMetazoa"/>
        </authorList>
    </citation>
    <scope>IDENTIFICATION</scope>
</reference>
<dbReference type="RefSeq" id="XP_066915705.1">
    <property type="nucleotide sequence ID" value="XM_067059604.1"/>
</dbReference>
<sequence>MSVVFPKKYKLVSLGEQSVGKTSLITRFMYDHFEGNYQATIGIDFLVKTIPINGRAVRLQLWDTAGQERFRSLIPCYIRESDVVLIVYDITSRASFDHTQKWIDDVKEERGDDVIILLIGNKTDLEEKRQVSCNEAEEKAKELEIHFIETSAKTGYNVKELFGKIAATLPVPNEDEGQQKEEHITLLPSKDHQDEYEGYCQAC</sequence>
<dbReference type="GeneID" id="136802844"/>
<dbReference type="Gene3D" id="3.40.50.300">
    <property type="entry name" value="P-loop containing nucleotide triphosphate hydrolases"/>
    <property type="match status" value="1"/>
</dbReference>